<dbReference type="InterPro" id="IPR011335">
    <property type="entry name" value="Restrct_endonuc-II-like"/>
</dbReference>
<dbReference type="AlphaFoldDB" id="A0A6J5Y9V7"/>
<sequence>MALPLPSSLSPSKISSFTDCPLAFRFEAIERMPSKPTVPTVKGTLVHSALERLMTLDAASRDRSAAKECLAAASAELPADPEWIELALPADEHAQFFADAERLVDAYFNVEDPTNVEPTGLELHLEYTDPASGMLLRGIIDRLETESDGGLVVTDYKTGKSPNPKYAQARMVGVHVYSYLVEKNYGHRPKRVQLLYLGDQKVVADLPTDQSTRGIERKVGAIWDAITTACERENFQARVSPLCKWCDYREFCPEQGGSIELGVKTAAKLRASRAD</sequence>
<organism evidence="2">
    <name type="scientific">freshwater metagenome</name>
    <dbReference type="NCBI Taxonomy" id="449393"/>
    <lineage>
        <taxon>unclassified sequences</taxon>
        <taxon>metagenomes</taxon>
        <taxon>ecological metagenomes</taxon>
    </lineage>
</organism>
<dbReference type="EMBL" id="CAEMXZ010000010">
    <property type="protein sequence ID" value="CAB4322643.1"/>
    <property type="molecule type" value="Genomic_DNA"/>
</dbReference>
<dbReference type="SUPFAM" id="SSF52980">
    <property type="entry name" value="Restriction endonuclease-like"/>
    <property type="match status" value="1"/>
</dbReference>
<protein>
    <submittedName>
        <fullName evidence="2">Unannotated protein</fullName>
    </submittedName>
</protein>
<dbReference type="EMBL" id="CAFBNC010000009">
    <property type="protein sequence ID" value="CAB4925634.1"/>
    <property type="molecule type" value="Genomic_DNA"/>
</dbReference>
<name>A0A6J5Y9V7_9ZZZZ</name>
<reference evidence="2" key="1">
    <citation type="submission" date="2020-05" db="EMBL/GenBank/DDBJ databases">
        <authorList>
            <person name="Chiriac C."/>
            <person name="Salcher M."/>
            <person name="Ghai R."/>
            <person name="Kavagutti S V."/>
        </authorList>
    </citation>
    <scope>NUCLEOTIDE SEQUENCE</scope>
</reference>
<proteinExistence type="predicted"/>
<accession>A0A6J5Y9V7</accession>
<dbReference type="Gene3D" id="3.90.320.10">
    <property type="match status" value="1"/>
</dbReference>
<evidence type="ECO:0000313" key="3">
    <source>
        <dbReference type="EMBL" id="CAB4925634.1"/>
    </source>
</evidence>
<dbReference type="Pfam" id="PF12705">
    <property type="entry name" value="PDDEXK_1"/>
    <property type="match status" value="1"/>
</dbReference>
<feature type="domain" description="PD-(D/E)XK endonuclease-like" evidence="1">
    <location>
        <begin position="8"/>
        <end position="253"/>
    </location>
</feature>
<evidence type="ECO:0000259" key="1">
    <source>
        <dbReference type="Pfam" id="PF12705"/>
    </source>
</evidence>
<dbReference type="InterPro" id="IPR011604">
    <property type="entry name" value="PDDEXK-like_dom_sf"/>
</dbReference>
<evidence type="ECO:0000313" key="2">
    <source>
        <dbReference type="EMBL" id="CAB4322643.1"/>
    </source>
</evidence>
<gene>
    <name evidence="2" type="ORF">UFOPK1392_00379</name>
    <name evidence="3" type="ORF">UFOPK3733_00351</name>
</gene>
<dbReference type="InterPro" id="IPR038726">
    <property type="entry name" value="PDDEXK_AddAB-type"/>
</dbReference>